<dbReference type="InterPro" id="IPR022467">
    <property type="entry name" value="ABC_transprt_ATP-bd_su_PQQ"/>
</dbReference>
<dbReference type="Pfam" id="PF00005">
    <property type="entry name" value="ABC_tran"/>
    <property type="match status" value="1"/>
</dbReference>
<evidence type="ECO:0000256" key="1">
    <source>
        <dbReference type="ARBA" id="ARBA00022741"/>
    </source>
</evidence>
<dbReference type="NCBIfam" id="TIGR03864">
    <property type="entry name" value="PQQ_ABC_ATP"/>
    <property type="match status" value="1"/>
</dbReference>
<dbReference type="SUPFAM" id="SSF52540">
    <property type="entry name" value="P-loop containing nucleoside triphosphate hydrolases"/>
    <property type="match status" value="1"/>
</dbReference>
<dbReference type="Gene3D" id="3.40.50.300">
    <property type="entry name" value="P-loop containing nucleotide triphosphate hydrolases"/>
    <property type="match status" value="1"/>
</dbReference>
<dbReference type="InterPro" id="IPR003593">
    <property type="entry name" value="AAA+_ATPase"/>
</dbReference>
<accession>A0A1Y5EHX3</accession>
<keyword evidence="2 4" id="KW-0067">ATP-binding</keyword>
<dbReference type="PANTHER" id="PTHR43582">
    <property type="entry name" value="LINEARMYCIN RESISTANCE ATP-BINDING PROTEIN LNRL"/>
    <property type="match status" value="1"/>
</dbReference>
<sequence>MGRSDTKCAMSIITNELTFHYGKKAAIDGLSLSIKSGFNVLLGPNGAGKSTLFSMLTGLYQAASGDIKINGYDLNHERSKIMQSMGVVFQQSTLDLDLSVKQNLTYYAALHGISSSQALENISDILSQLQLTQRLNDKVRSLNGGHRRRVEIARALIHQPKVLLLDEATVGLDIDSRKMITEYVGSLSQQLGICVLWATHLIDEIAADDQLIIIDEGKIQAQGISGELCKEHNVADVYQLYRTLTANVEIS</sequence>
<gene>
    <name evidence="4" type="ORF">A9Q75_06355</name>
</gene>
<protein>
    <submittedName>
        <fullName evidence="4">ABC transporter ATP-binding protein</fullName>
    </submittedName>
</protein>
<dbReference type="SMART" id="SM00382">
    <property type="entry name" value="AAA"/>
    <property type="match status" value="1"/>
</dbReference>
<reference evidence="5" key="1">
    <citation type="journal article" date="2017" name="Proc. Natl. Acad. Sci. U.S.A.">
        <title>Simulation of Deepwater Horizon oil plume reveals substrate specialization within a complex community of hydrocarbon degraders.</title>
        <authorList>
            <person name="Hu P."/>
            <person name="Dubinsky E.A."/>
            <person name="Probst A.J."/>
            <person name="Wang J."/>
            <person name="Sieber C.M.K."/>
            <person name="Tom L.M."/>
            <person name="Gardinali P."/>
            <person name="Banfield J.F."/>
            <person name="Atlas R.M."/>
            <person name="Andersen G.L."/>
        </authorList>
    </citation>
    <scope>NUCLEOTIDE SEQUENCE [LARGE SCALE GENOMIC DNA]</scope>
</reference>
<keyword evidence="1" id="KW-0547">Nucleotide-binding</keyword>
<evidence type="ECO:0000313" key="5">
    <source>
        <dbReference type="Proteomes" id="UP000243053"/>
    </source>
</evidence>
<evidence type="ECO:0000259" key="3">
    <source>
        <dbReference type="PROSITE" id="PS50893"/>
    </source>
</evidence>
<dbReference type="Proteomes" id="UP000243053">
    <property type="component" value="Unassembled WGS sequence"/>
</dbReference>
<dbReference type="InterPro" id="IPR027417">
    <property type="entry name" value="P-loop_NTPase"/>
</dbReference>
<evidence type="ECO:0000313" key="4">
    <source>
        <dbReference type="EMBL" id="OUR82332.1"/>
    </source>
</evidence>
<feature type="domain" description="ABC transporter" evidence="3">
    <location>
        <begin position="12"/>
        <end position="241"/>
    </location>
</feature>
<dbReference type="PANTHER" id="PTHR43582:SF2">
    <property type="entry name" value="LINEARMYCIN RESISTANCE ATP-BINDING PROTEIN LNRL"/>
    <property type="match status" value="1"/>
</dbReference>
<evidence type="ECO:0000256" key="2">
    <source>
        <dbReference type="ARBA" id="ARBA00022840"/>
    </source>
</evidence>
<proteinExistence type="predicted"/>
<organism evidence="4 5">
    <name type="scientific">Colwellia psychrerythraea</name>
    <name type="common">Vibrio psychroerythus</name>
    <dbReference type="NCBI Taxonomy" id="28229"/>
    <lineage>
        <taxon>Bacteria</taxon>
        <taxon>Pseudomonadati</taxon>
        <taxon>Pseudomonadota</taxon>
        <taxon>Gammaproteobacteria</taxon>
        <taxon>Alteromonadales</taxon>
        <taxon>Colwelliaceae</taxon>
        <taxon>Colwellia</taxon>
    </lineage>
</organism>
<name>A0A1Y5EHX3_COLPS</name>
<dbReference type="AlphaFoldDB" id="A0A1Y5EHX3"/>
<dbReference type="GO" id="GO:0005524">
    <property type="term" value="F:ATP binding"/>
    <property type="evidence" value="ECO:0007669"/>
    <property type="project" value="UniProtKB-KW"/>
</dbReference>
<dbReference type="InterPro" id="IPR003439">
    <property type="entry name" value="ABC_transporter-like_ATP-bd"/>
</dbReference>
<dbReference type="PROSITE" id="PS50893">
    <property type="entry name" value="ABC_TRANSPORTER_2"/>
    <property type="match status" value="1"/>
</dbReference>
<dbReference type="EMBL" id="MAAF01000040">
    <property type="protein sequence ID" value="OUR82332.1"/>
    <property type="molecule type" value="Genomic_DNA"/>
</dbReference>
<comment type="caution">
    <text evidence="4">The sequence shown here is derived from an EMBL/GenBank/DDBJ whole genome shotgun (WGS) entry which is preliminary data.</text>
</comment>
<dbReference type="GO" id="GO:0016887">
    <property type="term" value="F:ATP hydrolysis activity"/>
    <property type="evidence" value="ECO:0007669"/>
    <property type="project" value="InterPro"/>
</dbReference>